<accession>A0A139ADA0</accession>
<keyword evidence="6" id="KW-1185">Reference proteome</keyword>
<dbReference type="AlphaFoldDB" id="A0A139ADA0"/>
<name>A0A139ADA0_GONPJ</name>
<protein>
    <submittedName>
        <fullName evidence="5">Alpha/beta-hydrolase</fullName>
    </submittedName>
</protein>
<proteinExistence type="inferred from homology"/>
<dbReference type="PANTHER" id="PTHR48081">
    <property type="entry name" value="AB HYDROLASE SUPERFAMILY PROTEIN C4A8.06C"/>
    <property type="match status" value="1"/>
</dbReference>
<feature type="active site" evidence="3">
    <location>
        <position position="276"/>
    </location>
</feature>
<dbReference type="InterPro" id="IPR029058">
    <property type="entry name" value="AB_hydrolase_fold"/>
</dbReference>
<evidence type="ECO:0000313" key="5">
    <source>
        <dbReference type="EMBL" id="KXS14564.1"/>
    </source>
</evidence>
<keyword evidence="2 5" id="KW-0378">Hydrolase</keyword>
<evidence type="ECO:0000313" key="6">
    <source>
        <dbReference type="Proteomes" id="UP000070544"/>
    </source>
</evidence>
<dbReference type="PROSITE" id="PS01174">
    <property type="entry name" value="LIPASE_GDXG_SER"/>
    <property type="match status" value="1"/>
</dbReference>
<dbReference type="SUPFAM" id="SSF53474">
    <property type="entry name" value="alpha/beta-Hydrolases"/>
    <property type="match status" value="1"/>
</dbReference>
<comment type="similarity">
    <text evidence="1">Belongs to the 'GDXG' lipolytic enzyme family.</text>
</comment>
<gene>
    <name evidence="5" type="ORF">M427DRAFT_112481</name>
</gene>
<dbReference type="Pfam" id="PF07859">
    <property type="entry name" value="Abhydrolase_3"/>
    <property type="match status" value="1"/>
</dbReference>
<evidence type="ECO:0000259" key="4">
    <source>
        <dbReference type="Pfam" id="PF07859"/>
    </source>
</evidence>
<dbReference type="InterPro" id="IPR013094">
    <property type="entry name" value="AB_hydrolase_3"/>
</dbReference>
<evidence type="ECO:0000256" key="2">
    <source>
        <dbReference type="ARBA" id="ARBA00022801"/>
    </source>
</evidence>
<dbReference type="InterPro" id="IPR050300">
    <property type="entry name" value="GDXG_lipolytic_enzyme"/>
</dbReference>
<sequence>MYHPLYISICKSHYASPCRTLPPSRSALHHGFVWRCSGRPDWSFGQQELTLFRLCTCSFLPSPLAPAGRRAILTMSHELPHEVIVKALGTIGQNANPADPSIHIPETWQQEEEVIGMSRQALGLEYETNFKQQNHKERLIALREMLAATPAPPMEIKDGIRFTPVVIPRSSVEGLVEISNPGDVLAGEWVEAGEQSDGKGVVLFIHGGGMTLGTIKSNRDSTQEIALRGLKVLIIDYHLSPEAQYPTSLMDCVNAYKWLLEENKVPASNIVISGDSAGGNLTIALAYYIRDHGLPSPAGIAPLTPWVDLTLSAPTVKSNNPTFNACMLAPVNKDFGGWLPDCVRGYAGEDRGKDNKLVNLLLDDVNPEKHLPPMFLSTGTVDRFLSETLAFFIKRAQGGEHVHIVIFEHGAHVFQIAIGSPASTQFFDDLGRFIRDAIAKARTVQTSSFTFVSAGPDVDYSPHTSLTIKDAKLYLKGLINAVKEEGATFTNGSEYIYEELAV</sequence>
<reference evidence="5 6" key="1">
    <citation type="journal article" date="2015" name="Genome Biol. Evol.">
        <title>Phylogenomic analyses indicate that early fungi evolved digesting cell walls of algal ancestors of land plants.</title>
        <authorList>
            <person name="Chang Y."/>
            <person name="Wang S."/>
            <person name="Sekimoto S."/>
            <person name="Aerts A.L."/>
            <person name="Choi C."/>
            <person name="Clum A."/>
            <person name="LaButti K.M."/>
            <person name="Lindquist E.A."/>
            <person name="Yee Ngan C."/>
            <person name="Ohm R.A."/>
            <person name="Salamov A.A."/>
            <person name="Grigoriev I.V."/>
            <person name="Spatafora J.W."/>
            <person name="Berbee M.L."/>
        </authorList>
    </citation>
    <scope>NUCLEOTIDE SEQUENCE [LARGE SCALE GENOMIC DNA]</scope>
    <source>
        <strain evidence="5 6">JEL478</strain>
    </source>
</reference>
<evidence type="ECO:0000256" key="1">
    <source>
        <dbReference type="ARBA" id="ARBA00010515"/>
    </source>
</evidence>
<evidence type="ECO:0000256" key="3">
    <source>
        <dbReference type="PROSITE-ProRule" id="PRU10038"/>
    </source>
</evidence>
<dbReference type="GO" id="GO:0016787">
    <property type="term" value="F:hydrolase activity"/>
    <property type="evidence" value="ECO:0007669"/>
    <property type="project" value="UniProtKB-KW"/>
</dbReference>
<dbReference type="EMBL" id="KQ965768">
    <property type="protein sequence ID" value="KXS14564.1"/>
    <property type="molecule type" value="Genomic_DNA"/>
</dbReference>
<dbReference type="PANTHER" id="PTHR48081:SF8">
    <property type="entry name" value="ALPHA_BETA HYDROLASE FOLD-3 DOMAIN-CONTAINING PROTEIN-RELATED"/>
    <property type="match status" value="1"/>
</dbReference>
<organism evidence="5 6">
    <name type="scientific">Gonapodya prolifera (strain JEL478)</name>
    <name type="common">Monoblepharis prolifera</name>
    <dbReference type="NCBI Taxonomy" id="1344416"/>
    <lineage>
        <taxon>Eukaryota</taxon>
        <taxon>Fungi</taxon>
        <taxon>Fungi incertae sedis</taxon>
        <taxon>Chytridiomycota</taxon>
        <taxon>Chytridiomycota incertae sedis</taxon>
        <taxon>Monoblepharidomycetes</taxon>
        <taxon>Monoblepharidales</taxon>
        <taxon>Gonapodyaceae</taxon>
        <taxon>Gonapodya</taxon>
    </lineage>
</organism>
<dbReference type="Gene3D" id="3.40.50.1820">
    <property type="entry name" value="alpha/beta hydrolase"/>
    <property type="match status" value="1"/>
</dbReference>
<dbReference type="InterPro" id="IPR033140">
    <property type="entry name" value="Lipase_GDXG_put_SER_AS"/>
</dbReference>
<dbReference type="OrthoDB" id="408631at2759"/>
<feature type="domain" description="Alpha/beta hydrolase fold-3" evidence="4">
    <location>
        <begin position="202"/>
        <end position="415"/>
    </location>
</feature>
<dbReference type="STRING" id="1344416.A0A139ADA0"/>
<dbReference type="Proteomes" id="UP000070544">
    <property type="component" value="Unassembled WGS sequence"/>
</dbReference>
<feature type="non-terminal residue" evidence="5">
    <location>
        <position position="1"/>
    </location>
</feature>